<dbReference type="OrthoDB" id="60371at2759"/>
<dbReference type="CDD" id="cd00641">
    <property type="entry name" value="GTP_cyclohydro2"/>
    <property type="match status" value="1"/>
</dbReference>
<dbReference type="GO" id="GO:0005525">
    <property type="term" value="F:GTP binding"/>
    <property type="evidence" value="ECO:0007669"/>
    <property type="project" value="UniProtKB-KW"/>
</dbReference>
<dbReference type="FunFam" id="1.25.40.10:FF:000090">
    <property type="entry name" value="Pentatricopeptide repeat-containing protein, chloroplastic"/>
    <property type="match status" value="1"/>
</dbReference>
<evidence type="ECO:0000256" key="9">
    <source>
        <dbReference type="ARBA" id="ARBA00022640"/>
    </source>
</evidence>
<dbReference type="Gene3D" id="1.25.40.10">
    <property type="entry name" value="Tetratricopeptide repeat domain"/>
    <property type="match status" value="4"/>
</dbReference>
<evidence type="ECO:0000256" key="17">
    <source>
        <dbReference type="ARBA" id="ARBA00049295"/>
    </source>
</evidence>
<evidence type="ECO:0000256" key="3">
    <source>
        <dbReference type="ARBA" id="ARBA00004853"/>
    </source>
</evidence>
<protein>
    <recommendedName>
        <fullName evidence="6">GTP cyclohydrolase II</fullName>
        <ecNumber evidence="6">3.5.4.25</ecNumber>
    </recommendedName>
</protein>
<evidence type="ECO:0000256" key="18">
    <source>
        <dbReference type="PROSITE-ProRule" id="PRU00708"/>
    </source>
</evidence>
<dbReference type="InterPro" id="IPR032677">
    <property type="entry name" value="GTP_cyclohydro_II"/>
</dbReference>
<keyword evidence="11" id="KW-0677">Repeat</keyword>
<dbReference type="PANTHER" id="PTHR21327:SF29">
    <property type="entry name" value="GTP CYCLOHYDROLASE-2"/>
    <property type="match status" value="1"/>
</dbReference>
<dbReference type="Pfam" id="PF00926">
    <property type="entry name" value="DHBP_synthase"/>
    <property type="match status" value="1"/>
</dbReference>
<dbReference type="Gene3D" id="3.90.870.10">
    <property type="entry name" value="DHBP synthase"/>
    <property type="match status" value="1"/>
</dbReference>
<dbReference type="GO" id="GO:0003935">
    <property type="term" value="F:GTP cyclohydrolase II activity"/>
    <property type="evidence" value="ECO:0007669"/>
    <property type="project" value="UniProtKB-EC"/>
</dbReference>
<dbReference type="InterPro" id="IPR036144">
    <property type="entry name" value="RibA-like_sf"/>
</dbReference>
<evidence type="ECO:0000256" key="12">
    <source>
        <dbReference type="ARBA" id="ARBA00022741"/>
    </source>
</evidence>
<dbReference type="EC" id="3.5.4.25" evidence="6"/>
<feature type="repeat" description="PPR" evidence="18">
    <location>
        <begin position="131"/>
        <end position="165"/>
    </location>
</feature>
<dbReference type="InterPro" id="IPR011990">
    <property type="entry name" value="TPR-like_helical_dom_sf"/>
</dbReference>
<evidence type="ECO:0000313" key="21">
    <source>
        <dbReference type="EMBL" id="KAG1337924.1"/>
    </source>
</evidence>
<comment type="similarity">
    <text evidence="4">In the N-terminal section; belongs to the DHBP synthase family.</text>
</comment>
<name>A0A8K0N094_COCNU</name>
<gene>
    <name evidence="21" type="ORF">COCNU_04G002300</name>
</gene>
<keyword evidence="7" id="KW-0150">Chloroplast</keyword>
<evidence type="ECO:0000256" key="8">
    <source>
        <dbReference type="ARBA" id="ARBA00022619"/>
    </source>
</evidence>
<dbReference type="FunFam" id="3.90.870.10:FF:000005">
    <property type="entry name" value="Bifunctional riboflavin biosynthesis protein RIBA 1 chloroplastic"/>
    <property type="match status" value="1"/>
</dbReference>
<keyword evidence="15" id="KW-0809">Transit peptide</keyword>
<dbReference type="PANTHER" id="PTHR21327">
    <property type="entry name" value="GTP CYCLOHYDROLASE II-RELATED"/>
    <property type="match status" value="1"/>
</dbReference>
<feature type="region of interest" description="Disordered" evidence="19">
    <location>
        <begin position="953"/>
        <end position="973"/>
    </location>
</feature>
<feature type="domain" description="GTP cyclohydrolase II" evidence="20">
    <location>
        <begin position="758"/>
        <end position="924"/>
    </location>
</feature>
<evidence type="ECO:0000256" key="19">
    <source>
        <dbReference type="SAM" id="MobiDB-lite"/>
    </source>
</evidence>
<keyword evidence="22" id="KW-1185">Reference proteome</keyword>
<keyword evidence="12" id="KW-0547">Nucleotide-binding</keyword>
<evidence type="ECO:0000256" key="13">
    <source>
        <dbReference type="ARBA" id="ARBA00022801"/>
    </source>
</evidence>
<dbReference type="FunFam" id="1.25.40.10:FF:000442">
    <property type="entry name" value="Pentatricopeptide repeat-containing protein At3g49710"/>
    <property type="match status" value="1"/>
</dbReference>
<comment type="subcellular location">
    <subcellularLocation>
        <location evidence="2">Plastid</location>
        <location evidence="2">Chloroplast</location>
    </subcellularLocation>
</comment>
<dbReference type="PROSITE" id="PS51375">
    <property type="entry name" value="PPR"/>
    <property type="match status" value="4"/>
</dbReference>
<dbReference type="GO" id="GO:0009231">
    <property type="term" value="P:riboflavin biosynthetic process"/>
    <property type="evidence" value="ECO:0007669"/>
    <property type="project" value="UniProtKB-UniPathway"/>
</dbReference>
<dbReference type="EMBL" id="CM017875">
    <property type="protein sequence ID" value="KAG1337924.1"/>
    <property type="molecule type" value="Genomic_DNA"/>
</dbReference>
<organism evidence="21 22">
    <name type="scientific">Cocos nucifera</name>
    <name type="common">Coconut palm</name>
    <dbReference type="NCBI Taxonomy" id="13894"/>
    <lineage>
        <taxon>Eukaryota</taxon>
        <taxon>Viridiplantae</taxon>
        <taxon>Streptophyta</taxon>
        <taxon>Embryophyta</taxon>
        <taxon>Tracheophyta</taxon>
        <taxon>Spermatophyta</taxon>
        <taxon>Magnoliopsida</taxon>
        <taxon>Liliopsida</taxon>
        <taxon>Arecaceae</taxon>
        <taxon>Arecoideae</taxon>
        <taxon>Cocoseae</taxon>
        <taxon>Attaleinae</taxon>
        <taxon>Cocos</taxon>
    </lineage>
</organism>
<evidence type="ECO:0000313" key="22">
    <source>
        <dbReference type="Proteomes" id="UP000797356"/>
    </source>
</evidence>
<keyword evidence="8" id="KW-0686">Riboflavin biosynthesis</keyword>
<dbReference type="GO" id="GO:0046872">
    <property type="term" value="F:metal ion binding"/>
    <property type="evidence" value="ECO:0007669"/>
    <property type="project" value="UniProtKB-KW"/>
</dbReference>
<feature type="repeat" description="PPR" evidence="18">
    <location>
        <begin position="166"/>
        <end position="196"/>
    </location>
</feature>
<dbReference type="UniPathway" id="UPA00275">
    <property type="reaction ID" value="UER00400"/>
</dbReference>
<dbReference type="Pfam" id="PF20431">
    <property type="entry name" value="E_motif"/>
    <property type="match status" value="1"/>
</dbReference>
<evidence type="ECO:0000259" key="20">
    <source>
        <dbReference type="Pfam" id="PF00925"/>
    </source>
</evidence>
<accession>A0A8K0N094</accession>
<dbReference type="GO" id="GO:0009507">
    <property type="term" value="C:chloroplast"/>
    <property type="evidence" value="ECO:0007669"/>
    <property type="project" value="UniProtKB-SubCell"/>
</dbReference>
<dbReference type="GO" id="GO:0008686">
    <property type="term" value="F:3,4-dihydroxy-2-butanone-4-phosphate synthase activity"/>
    <property type="evidence" value="ECO:0007669"/>
    <property type="project" value="InterPro"/>
</dbReference>
<evidence type="ECO:0000256" key="7">
    <source>
        <dbReference type="ARBA" id="ARBA00022528"/>
    </source>
</evidence>
<dbReference type="InterPro" id="IPR002885">
    <property type="entry name" value="PPR_rpt"/>
</dbReference>
<reference evidence="21" key="1">
    <citation type="journal article" date="2017" name="Gigascience">
        <title>The genome draft of coconut (Cocos nucifera).</title>
        <authorList>
            <person name="Xiao Y."/>
            <person name="Xu P."/>
            <person name="Fan H."/>
            <person name="Baudouin L."/>
            <person name="Xia W."/>
            <person name="Bocs S."/>
            <person name="Xu J."/>
            <person name="Li Q."/>
            <person name="Guo A."/>
            <person name="Zhou L."/>
            <person name="Li J."/>
            <person name="Wu Y."/>
            <person name="Ma Z."/>
            <person name="Armero A."/>
            <person name="Issali A.E."/>
            <person name="Liu N."/>
            <person name="Peng M."/>
            <person name="Yang Y."/>
        </authorList>
    </citation>
    <scope>NUCLEOTIDE SEQUENCE</scope>
    <source>
        <tissue evidence="21">Spear leaf of Hainan Tall coconut</tissue>
    </source>
</reference>
<dbReference type="AlphaFoldDB" id="A0A8K0N094"/>
<dbReference type="Gene3D" id="3.40.50.10990">
    <property type="entry name" value="GTP cyclohydrolase II"/>
    <property type="match status" value="1"/>
</dbReference>
<dbReference type="SUPFAM" id="SSF55821">
    <property type="entry name" value="YrdC/RibB"/>
    <property type="match status" value="1"/>
</dbReference>
<sequence>MESSQLVRSYCNCGAFPCARQLFDETPHWDLVSATGIIGSFARHNRHHDAIALFSRILSLDIRPNQFTFGTTLHSSTALRSLDVGRQLHACITKMGLQSNVFVGSSLLDHYAKLGTIEEAQRAFEDTCDPNVVSYTALMSGYLKNERFDDALRLFRRMPERNVVSWNAMIGGCSQVGLNEESVNLFVEMCREGVRPNESTFPCVLSAAGNIAALGMGRSFHASAIKYLSRPDIYVGNSLISFYAKCGCLEDSVFVFDKLKDRNIVSWNAVICGCAQNGRGEEALELYRRMRSSNLKPNGVTLLGLLFGCNHAGLVNEGYNYFNLAKIEQPEILRAEHYACVVDLLARSGRSGDAERFLQELPFEPGIGFWKALLGGCQIHSNKGLAQVAACRIIALDPKDISSYVLLSNVYSAAGRWQSVSAIRREMKEKEMKRIPGCSWIEIRNKLLQGHQKTLFASFHRSFFGLHSLGFGVTKKGWLKFGCFAIGGDGMRGAENMESYLKGKDNGSLSSELDESGVSFGAVSAEITQETADFFVSDTEGDPDCPSEGFSSIDQAINALRQGKFVIAVDDENGDNEGVLIMAATLVNPQAIAFMIRHGSGIVSVGMKEEDLERLMIPMMSPITQIEDLSAAASTVTVDARVGTSTGVSAADRAKTILALSSPDSKPGDFRRPGHVFPLKYRNGGVLKRAGHTEASVDLIILAGLWPVSVLSTIVDPEDGSMAGLPALRKMAEEYSLPIISITDLIRYRRKREKLVERIAASRLPTKWGLFRAYCYRSKLDGTEHIAVVKGDIGDGQDVLVRVHSECLTGDILGSARCDCGNQLDLAMQLIEKAGRGALVYLRGHEGRGIGLGHKLRAYNLQDLGHDTVEANLELGLAVDAREYGIGAQILRDIGVRTMLLMTNNPAKFVGLKGYGLAVVGRVPVMSPITEENRKYLETKRIKMGHVYGSDLPGTLPGFTNPDVTSTDQSKEP</sequence>
<keyword evidence="9" id="KW-0934">Plastid</keyword>
<dbReference type="InterPro" id="IPR046848">
    <property type="entry name" value="E_motif"/>
</dbReference>
<comment type="similarity">
    <text evidence="5">In the C-terminal section; belongs to the GTP cyclohydrolase II family.</text>
</comment>
<feature type="repeat" description="PPR" evidence="18">
    <location>
        <begin position="263"/>
        <end position="297"/>
    </location>
</feature>
<dbReference type="InterPro" id="IPR000422">
    <property type="entry name" value="DHBP_synthase_RibB"/>
</dbReference>
<keyword evidence="13" id="KW-0378">Hydrolase</keyword>
<feature type="compositionally biased region" description="Polar residues" evidence="19">
    <location>
        <begin position="962"/>
        <end position="973"/>
    </location>
</feature>
<dbReference type="NCBIfam" id="NF001591">
    <property type="entry name" value="PRK00393.1"/>
    <property type="match status" value="1"/>
</dbReference>
<dbReference type="SUPFAM" id="SSF142695">
    <property type="entry name" value="RibA-like"/>
    <property type="match status" value="1"/>
</dbReference>
<dbReference type="InterPro" id="IPR016299">
    <property type="entry name" value="Riboflavin_synth_RibBA"/>
</dbReference>
<keyword evidence="10" id="KW-0479">Metal-binding</keyword>
<proteinExistence type="inferred from homology"/>
<keyword evidence="16" id="KW-0342">GTP-binding</keyword>
<keyword evidence="14" id="KW-0862">Zinc</keyword>
<comment type="cofactor">
    <cofactor evidence="1">
        <name>Zn(2+)</name>
        <dbReference type="ChEBI" id="CHEBI:29105"/>
    </cofactor>
</comment>
<comment type="caution">
    <text evidence="21">The sequence shown here is derived from an EMBL/GenBank/DDBJ whole genome shotgun (WGS) entry which is preliminary data.</text>
</comment>
<dbReference type="NCBIfam" id="TIGR00756">
    <property type="entry name" value="PPR"/>
    <property type="match status" value="3"/>
</dbReference>
<evidence type="ECO:0000256" key="6">
    <source>
        <dbReference type="ARBA" id="ARBA00012762"/>
    </source>
</evidence>
<dbReference type="InterPro" id="IPR000926">
    <property type="entry name" value="RibA"/>
</dbReference>
<evidence type="ECO:0000256" key="15">
    <source>
        <dbReference type="ARBA" id="ARBA00022946"/>
    </source>
</evidence>
<evidence type="ECO:0000256" key="16">
    <source>
        <dbReference type="ARBA" id="ARBA00023134"/>
    </source>
</evidence>
<dbReference type="Pfam" id="PF12854">
    <property type="entry name" value="PPR_1"/>
    <property type="match status" value="1"/>
</dbReference>
<feature type="repeat" description="PPR" evidence="18">
    <location>
        <begin position="30"/>
        <end position="64"/>
    </location>
</feature>
<evidence type="ECO:0000256" key="1">
    <source>
        <dbReference type="ARBA" id="ARBA00001947"/>
    </source>
</evidence>
<dbReference type="GO" id="GO:0005829">
    <property type="term" value="C:cytosol"/>
    <property type="evidence" value="ECO:0007669"/>
    <property type="project" value="TreeGrafter"/>
</dbReference>
<dbReference type="HAMAP" id="MF_01283">
    <property type="entry name" value="RibBA"/>
    <property type="match status" value="1"/>
</dbReference>
<dbReference type="Pfam" id="PF13041">
    <property type="entry name" value="PPR_2"/>
    <property type="match status" value="2"/>
</dbReference>
<evidence type="ECO:0000256" key="14">
    <source>
        <dbReference type="ARBA" id="ARBA00022833"/>
    </source>
</evidence>
<dbReference type="NCBIfam" id="TIGR00505">
    <property type="entry name" value="ribA"/>
    <property type="match status" value="1"/>
</dbReference>
<reference evidence="21" key="2">
    <citation type="submission" date="2019-07" db="EMBL/GenBank/DDBJ databases">
        <authorList>
            <person name="Yang Y."/>
            <person name="Bocs S."/>
            <person name="Baudouin L."/>
        </authorList>
    </citation>
    <scope>NUCLEOTIDE SEQUENCE</scope>
    <source>
        <tissue evidence="21">Spear leaf of Hainan Tall coconut</tissue>
    </source>
</reference>
<dbReference type="InterPro" id="IPR017945">
    <property type="entry name" value="DHBP_synth_RibB-like_a/b_dom"/>
</dbReference>
<evidence type="ECO:0000256" key="10">
    <source>
        <dbReference type="ARBA" id="ARBA00022723"/>
    </source>
</evidence>
<dbReference type="HAMAP" id="MF_00179">
    <property type="entry name" value="RibA"/>
    <property type="match status" value="1"/>
</dbReference>
<dbReference type="Proteomes" id="UP000797356">
    <property type="component" value="Chromosome 4"/>
</dbReference>
<evidence type="ECO:0000256" key="11">
    <source>
        <dbReference type="ARBA" id="ARBA00022737"/>
    </source>
</evidence>
<dbReference type="NCBIfam" id="NF006803">
    <property type="entry name" value="PRK09311.1"/>
    <property type="match status" value="1"/>
</dbReference>
<comment type="pathway">
    <text evidence="3">Cofactor biosynthesis; riboflavin biosynthesis; 5-amino-6-(D-ribitylamino)uracil from GTP: step 1/4.</text>
</comment>
<evidence type="ECO:0000256" key="2">
    <source>
        <dbReference type="ARBA" id="ARBA00004229"/>
    </source>
</evidence>
<dbReference type="Pfam" id="PF00925">
    <property type="entry name" value="GTP_cyclohydro2"/>
    <property type="match status" value="1"/>
</dbReference>
<comment type="catalytic activity">
    <reaction evidence="17">
        <text>GTP + 4 H2O = 2,5-diamino-6-hydroxy-4-(5-phosphoribosylamino)-pyrimidine + formate + 2 phosphate + 3 H(+)</text>
        <dbReference type="Rhea" id="RHEA:23704"/>
        <dbReference type="ChEBI" id="CHEBI:15377"/>
        <dbReference type="ChEBI" id="CHEBI:15378"/>
        <dbReference type="ChEBI" id="CHEBI:15740"/>
        <dbReference type="ChEBI" id="CHEBI:37565"/>
        <dbReference type="ChEBI" id="CHEBI:43474"/>
        <dbReference type="ChEBI" id="CHEBI:58614"/>
        <dbReference type="EC" id="3.5.4.25"/>
    </reaction>
</comment>
<evidence type="ECO:0000256" key="5">
    <source>
        <dbReference type="ARBA" id="ARBA00008976"/>
    </source>
</evidence>
<evidence type="ECO:0000256" key="4">
    <source>
        <dbReference type="ARBA" id="ARBA00005520"/>
    </source>
</evidence>
<dbReference type="NCBIfam" id="TIGR00506">
    <property type="entry name" value="ribB"/>
    <property type="match status" value="1"/>
</dbReference>
<dbReference type="FunFam" id="3.40.50.10990:FF:000001">
    <property type="entry name" value="Riboflavin biosynthesis protein RibBA"/>
    <property type="match status" value="1"/>
</dbReference>